<keyword evidence="8" id="KW-1185">Reference proteome</keyword>
<evidence type="ECO:0000256" key="3">
    <source>
        <dbReference type="ARBA" id="ARBA00022692"/>
    </source>
</evidence>
<dbReference type="RefSeq" id="WP_052766981.1">
    <property type="nucleotide sequence ID" value="NZ_CP017480.1"/>
</dbReference>
<feature type="transmembrane region" description="Helical" evidence="6">
    <location>
        <begin position="168"/>
        <end position="186"/>
    </location>
</feature>
<dbReference type="Proteomes" id="UP000182987">
    <property type="component" value="Chromosome"/>
</dbReference>
<feature type="transmembrane region" description="Helical" evidence="6">
    <location>
        <begin position="92"/>
        <end position="112"/>
    </location>
</feature>
<sequence length="314" mass="33375">MTAGHDNQGGRVIATHAIKYLLTAAIVGGAIFLLHRYIARMAWHDVLAAIERIPRWHVVGSILATLVSWACLTAYDVFAVETVVPGKVSMRMKIFSGVTTHAVCNALGFHAITGTALRYRMLSTQGVSAPDVARVVGLVGFAVGMGFAGVTAIALMLEPAIAHGWGRWLGMGLIILFVLLLRWLAGKHDELKLWKFTTPVPSARSAGAQIVIGVVEMIGAITAMYLLLPTDIAGSFLDFAPIYVGAILAGIVSNTPGGIGAFEAITLAAFPQEQRAQVLAALLAYRAIYGLGPFVLASLALGAYEVRRRARKTA</sequence>
<comment type="subcellular location">
    <subcellularLocation>
        <location evidence="1">Cell membrane</location>
        <topology evidence="1">Multi-pass membrane protein</topology>
    </subcellularLocation>
</comment>
<reference evidence="8" key="1">
    <citation type="submission" date="2016-09" db="EMBL/GenBank/DDBJ databases">
        <authorList>
            <person name="Lysoe E."/>
        </authorList>
    </citation>
    <scope>NUCLEOTIDE SEQUENCE [LARGE SCALE GENOMIC DNA]</scope>
    <source>
        <strain evidence="8">LJ96T</strain>
    </source>
</reference>
<organism evidence="7 8">
    <name type="scientific">Luteibacter rhizovicinus DSM 16549</name>
    <dbReference type="NCBI Taxonomy" id="1440763"/>
    <lineage>
        <taxon>Bacteria</taxon>
        <taxon>Pseudomonadati</taxon>
        <taxon>Pseudomonadota</taxon>
        <taxon>Gammaproteobacteria</taxon>
        <taxon>Lysobacterales</taxon>
        <taxon>Rhodanobacteraceae</taxon>
        <taxon>Luteibacter</taxon>
    </lineage>
</organism>
<evidence type="ECO:0000256" key="1">
    <source>
        <dbReference type="ARBA" id="ARBA00004651"/>
    </source>
</evidence>
<dbReference type="KEGG" id="lrz:BJI69_06460"/>
<keyword evidence="4 6" id="KW-1133">Transmembrane helix</keyword>
<dbReference type="AlphaFoldDB" id="A0A1L3ER85"/>
<dbReference type="EMBL" id="CP017480">
    <property type="protein sequence ID" value="APG03583.1"/>
    <property type="molecule type" value="Genomic_DNA"/>
</dbReference>
<feature type="transmembrane region" description="Helical" evidence="6">
    <location>
        <begin position="20"/>
        <end position="38"/>
    </location>
</feature>
<feature type="transmembrane region" description="Helical" evidence="6">
    <location>
        <begin position="240"/>
        <end position="262"/>
    </location>
</feature>
<evidence type="ECO:0000256" key="5">
    <source>
        <dbReference type="ARBA" id="ARBA00023136"/>
    </source>
</evidence>
<evidence type="ECO:0000256" key="2">
    <source>
        <dbReference type="ARBA" id="ARBA00022475"/>
    </source>
</evidence>
<name>A0A1L3ER85_9GAMM</name>
<evidence type="ECO:0000256" key="6">
    <source>
        <dbReference type="SAM" id="Phobius"/>
    </source>
</evidence>
<keyword evidence="3 6" id="KW-0812">Transmembrane</keyword>
<feature type="transmembrane region" description="Helical" evidence="6">
    <location>
        <begin position="58"/>
        <end position="80"/>
    </location>
</feature>
<dbReference type="GO" id="GO:0005886">
    <property type="term" value="C:plasma membrane"/>
    <property type="evidence" value="ECO:0007669"/>
    <property type="project" value="UniProtKB-SubCell"/>
</dbReference>
<proteinExistence type="predicted"/>
<accession>A0A1L3ER85</accession>
<evidence type="ECO:0000256" key="4">
    <source>
        <dbReference type="ARBA" id="ARBA00022989"/>
    </source>
</evidence>
<feature type="transmembrane region" description="Helical" evidence="6">
    <location>
        <begin position="206"/>
        <end position="228"/>
    </location>
</feature>
<dbReference type="Pfam" id="PF03706">
    <property type="entry name" value="LPG_synthase_TM"/>
    <property type="match status" value="1"/>
</dbReference>
<evidence type="ECO:0000313" key="8">
    <source>
        <dbReference type="Proteomes" id="UP000182987"/>
    </source>
</evidence>
<dbReference type="STRING" id="1440763.BJI69_06460"/>
<evidence type="ECO:0008006" key="9">
    <source>
        <dbReference type="Google" id="ProtNLM"/>
    </source>
</evidence>
<feature type="transmembrane region" description="Helical" evidence="6">
    <location>
        <begin position="282"/>
        <end position="304"/>
    </location>
</feature>
<keyword evidence="5 6" id="KW-0472">Membrane</keyword>
<feature type="transmembrane region" description="Helical" evidence="6">
    <location>
        <begin position="132"/>
        <end position="156"/>
    </location>
</feature>
<keyword evidence="2" id="KW-1003">Cell membrane</keyword>
<evidence type="ECO:0000313" key="7">
    <source>
        <dbReference type="EMBL" id="APG03583.1"/>
    </source>
</evidence>
<protein>
    <recommendedName>
        <fullName evidence="9">Lysylphosphatidylglycerol synthetase family protein</fullName>
    </recommendedName>
</protein>
<gene>
    <name evidence="7" type="ORF">BJI69_06460</name>
</gene>
<dbReference type="InterPro" id="IPR022791">
    <property type="entry name" value="L-PG_synthase/AglD"/>
</dbReference>